<comment type="similarity">
    <text evidence="1">Belongs to the membrane fusion protein (MFP) (TC 8.A.1) family.</text>
</comment>
<dbReference type="InterPro" id="IPR058637">
    <property type="entry name" value="YknX-like_C"/>
</dbReference>
<evidence type="ECO:0000313" key="6">
    <source>
        <dbReference type="EMBL" id="OAT80719.1"/>
    </source>
</evidence>
<dbReference type="RefSeq" id="WP_066669429.1">
    <property type="nucleotide sequence ID" value="NZ_LYVF01000174.1"/>
</dbReference>
<dbReference type="Pfam" id="PF25954">
    <property type="entry name" value="Beta-barrel_RND_2"/>
    <property type="match status" value="1"/>
</dbReference>
<evidence type="ECO:0000259" key="3">
    <source>
        <dbReference type="Pfam" id="PF25881"/>
    </source>
</evidence>
<dbReference type="InterPro" id="IPR058792">
    <property type="entry name" value="Beta-barrel_RND_2"/>
</dbReference>
<dbReference type="InterPro" id="IPR006143">
    <property type="entry name" value="RND_pump_MFP"/>
</dbReference>
<proteinExistence type="inferred from homology"/>
<feature type="domain" description="YknX-like C-terminal permuted SH3-like" evidence="5">
    <location>
        <begin position="347"/>
        <end position="414"/>
    </location>
</feature>
<dbReference type="Pfam" id="PF25989">
    <property type="entry name" value="YknX_C"/>
    <property type="match status" value="1"/>
</dbReference>
<evidence type="ECO:0000313" key="7">
    <source>
        <dbReference type="Proteomes" id="UP000078532"/>
    </source>
</evidence>
<dbReference type="Gene3D" id="2.40.30.170">
    <property type="match status" value="1"/>
</dbReference>
<reference evidence="6 7" key="1">
    <citation type="submission" date="2016-04" db="EMBL/GenBank/DDBJ databases">
        <authorList>
            <person name="Evans L.H."/>
            <person name="Alamgir A."/>
            <person name="Owens N."/>
            <person name="Weber N.D."/>
            <person name="Virtaneva K."/>
            <person name="Barbian K."/>
            <person name="Babar A."/>
            <person name="Rosenke K."/>
        </authorList>
    </citation>
    <scope>NUCLEOTIDE SEQUENCE [LARGE SCALE GENOMIC DNA]</scope>
    <source>
        <strain evidence="6 7">LMa1</strain>
    </source>
</reference>
<name>A0A1B7LCV3_9FIRM</name>
<dbReference type="EMBL" id="LYVF01000174">
    <property type="protein sequence ID" value="OAT80719.1"/>
    <property type="molecule type" value="Genomic_DNA"/>
</dbReference>
<evidence type="ECO:0000256" key="2">
    <source>
        <dbReference type="SAM" id="Coils"/>
    </source>
</evidence>
<accession>A0A1B7LCV3</accession>
<dbReference type="Proteomes" id="UP000078532">
    <property type="component" value="Unassembled WGS sequence"/>
</dbReference>
<dbReference type="GO" id="GO:1990281">
    <property type="term" value="C:efflux pump complex"/>
    <property type="evidence" value="ECO:0007669"/>
    <property type="project" value="TreeGrafter"/>
</dbReference>
<evidence type="ECO:0000259" key="5">
    <source>
        <dbReference type="Pfam" id="PF25989"/>
    </source>
</evidence>
<keyword evidence="7" id="KW-1185">Reference proteome</keyword>
<dbReference type="Gene3D" id="1.10.287.470">
    <property type="entry name" value="Helix hairpin bin"/>
    <property type="match status" value="2"/>
</dbReference>
<sequence length="436" mass="45794">MKKLLAEKKLIVSVVLVLALIVLVVVLHGRKPSTAVARGRGMQTVPVQIVTVRLGDLSSVNTLTGMISANLETAVGAKVAARVQTVYADMGQAVHSGEVLAQLDPSDLEKQLAQTRAQVQVDQAQLQSAQDGTVNSLAQAKAALDQARAGYEQARADYQRYETLYNSGAATKQQLEQSRLKMDDGLSQLQAAEKAYNLAQSGDSVAVARAMLDKDQAAVAIIQQQLSELTITSPVDGVVASKNIETGEMVSPQTALFNIAQLDPLQVTVNVSDQVIAGIHPGTEAQISVPELGSKTFAGKVLRVSPVLDQASHAYPVKIQIANPGRNMRPGMTASVVFTGLNTRPGIVVPVQAVVETPQGSEVFTVDNGVAHMHMVQLGAVSSDKAVVLSGLKPGEQLVINGQNLLSDGTKVTVVQSADQAGTKGIIGRLKQGAGK</sequence>
<dbReference type="PANTHER" id="PTHR30469">
    <property type="entry name" value="MULTIDRUG RESISTANCE PROTEIN MDTA"/>
    <property type="match status" value="1"/>
</dbReference>
<dbReference type="OrthoDB" id="5392603at2"/>
<dbReference type="SUPFAM" id="SSF111369">
    <property type="entry name" value="HlyD-like secretion proteins"/>
    <property type="match status" value="2"/>
</dbReference>
<dbReference type="Pfam" id="PF25881">
    <property type="entry name" value="HH_YBHG"/>
    <property type="match status" value="1"/>
</dbReference>
<dbReference type="Gene3D" id="2.40.50.100">
    <property type="match status" value="1"/>
</dbReference>
<dbReference type="AlphaFoldDB" id="A0A1B7LCV3"/>
<dbReference type="InterPro" id="IPR059052">
    <property type="entry name" value="HH_YbhG-like"/>
</dbReference>
<dbReference type="Gene3D" id="2.40.420.20">
    <property type="match status" value="1"/>
</dbReference>
<gene>
    <name evidence="6" type="ORF">A6M21_12725</name>
</gene>
<feature type="domain" description="CusB-like beta-barrel" evidence="4">
    <location>
        <begin position="267"/>
        <end position="339"/>
    </location>
</feature>
<evidence type="ECO:0000259" key="4">
    <source>
        <dbReference type="Pfam" id="PF25954"/>
    </source>
</evidence>
<keyword evidence="2" id="KW-0175">Coiled coil</keyword>
<organism evidence="6 7">
    <name type="scientific">Desulfotomaculum copahuensis</name>
    <dbReference type="NCBI Taxonomy" id="1838280"/>
    <lineage>
        <taxon>Bacteria</taxon>
        <taxon>Bacillati</taxon>
        <taxon>Bacillota</taxon>
        <taxon>Clostridia</taxon>
        <taxon>Eubacteriales</taxon>
        <taxon>Desulfotomaculaceae</taxon>
        <taxon>Desulfotomaculum</taxon>
    </lineage>
</organism>
<evidence type="ECO:0000256" key="1">
    <source>
        <dbReference type="ARBA" id="ARBA00009477"/>
    </source>
</evidence>
<dbReference type="STRING" id="1838280.A6M21_12725"/>
<dbReference type="GO" id="GO:0015562">
    <property type="term" value="F:efflux transmembrane transporter activity"/>
    <property type="evidence" value="ECO:0007669"/>
    <property type="project" value="TreeGrafter"/>
</dbReference>
<protein>
    <submittedName>
        <fullName evidence="6">Uncharacterized protein</fullName>
    </submittedName>
</protein>
<comment type="caution">
    <text evidence="6">The sequence shown here is derived from an EMBL/GenBank/DDBJ whole genome shotgun (WGS) entry which is preliminary data.</text>
</comment>
<feature type="domain" description="YbhG-like alpha-helical hairpin" evidence="3">
    <location>
        <begin position="103"/>
        <end position="227"/>
    </location>
</feature>
<dbReference type="NCBIfam" id="TIGR01730">
    <property type="entry name" value="RND_mfp"/>
    <property type="match status" value="1"/>
</dbReference>
<feature type="coiled-coil region" evidence="2">
    <location>
        <begin position="137"/>
        <end position="164"/>
    </location>
</feature>